<sequence length="66" mass="7394">MRGFMICFPVTITPTSMGNTQSASYGSWKASENPSYIFTSQMRVLSARWDATATSTLQQTPPRTWL</sequence>
<reference evidence="1 2" key="1">
    <citation type="submission" date="2015-11" db="EMBL/GenBank/DDBJ databases">
        <title>Complete genome sequencing of a biphenyl-degrading bacterium, Pseudomonas putida KF715 (=NBRC110667).</title>
        <authorList>
            <person name="Suenaga H."/>
            <person name="Fujihara N."/>
            <person name="Watanabe T."/>
            <person name="Hirose J."/>
            <person name="Kimura N."/>
            <person name="Yamazoe A."/>
            <person name="Hosoyama A."/>
            <person name="Shimodaira J."/>
            <person name="Furukawa K."/>
        </authorList>
    </citation>
    <scope>NUCLEOTIDE SEQUENCE [LARGE SCALE GENOMIC DNA]</scope>
    <source>
        <strain evidence="1 2">KF715</strain>
        <plasmid evidence="2">Plasmid pkf715a dna</plasmid>
    </source>
</reference>
<keyword evidence="1" id="KW-0614">Plasmid</keyword>
<dbReference type="EMBL" id="AP015030">
    <property type="protein sequence ID" value="BAW26661.1"/>
    <property type="molecule type" value="Genomic_DNA"/>
</dbReference>
<accession>A0A1L7NMF1</accession>
<protein>
    <submittedName>
        <fullName evidence="1">Citrate synthase</fullName>
    </submittedName>
</protein>
<evidence type="ECO:0000313" key="1">
    <source>
        <dbReference type="EMBL" id="BAW26661.1"/>
    </source>
</evidence>
<name>A0A1L7NMF1_PSEPU</name>
<proteinExistence type="predicted"/>
<dbReference type="Proteomes" id="UP000218731">
    <property type="component" value="Plasmid pKF715A"/>
</dbReference>
<geneLocation type="plasmid" evidence="2">
    <name>pkf715a dna</name>
</geneLocation>
<evidence type="ECO:0000313" key="2">
    <source>
        <dbReference type="Proteomes" id="UP000218731"/>
    </source>
</evidence>
<organism evidence="1 2">
    <name type="scientific">Pseudomonas putida</name>
    <name type="common">Arthrobacter siderocapsulatus</name>
    <dbReference type="NCBI Taxonomy" id="303"/>
    <lineage>
        <taxon>Bacteria</taxon>
        <taxon>Pseudomonadati</taxon>
        <taxon>Pseudomonadota</taxon>
        <taxon>Gammaproteobacteria</taxon>
        <taxon>Pseudomonadales</taxon>
        <taxon>Pseudomonadaceae</taxon>
        <taxon>Pseudomonas</taxon>
    </lineage>
</organism>
<gene>
    <name evidence="1" type="ORF">KF715C_pA1560</name>
</gene>
<dbReference type="AlphaFoldDB" id="A0A1L7NMF1"/>